<dbReference type="PANTHER" id="PTHR38459:SF1">
    <property type="entry name" value="PROPHAGE BACTOPRENOL-LINKED GLUCOSE TRANSLOCASE HOMOLOG"/>
    <property type="match status" value="1"/>
</dbReference>
<keyword evidence="9" id="KW-1185">Reference proteome</keyword>
<dbReference type="PANTHER" id="PTHR38459">
    <property type="entry name" value="PROPHAGE BACTOPRENOL-LINKED GLUCOSE TRANSLOCASE HOMOLOG"/>
    <property type="match status" value="1"/>
</dbReference>
<accession>A0A7W8FV90</accession>
<dbReference type="Proteomes" id="UP000539953">
    <property type="component" value="Unassembled WGS sequence"/>
</dbReference>
<dbReference type="Pfam" id="PF04138">
    <property type="entry name" value="GtrA_DPMS_TM"/>
    <property type="match status" value="1"/>
</dbReference>
<evidence type="ECO:0000256" key="3">
    <source>
        <dbReference type="ARBA" id="ARBA00022692"/>
    </source>
</evidence>
<evidence type="ECO:0000256" key="5">
    <source>
        <dbReference type="ARBA" id="ARBA00023136"/>
    </source>
</evidence>
<reference evidence="8 9" key="1">
    <citation type="submission" date="2020-08" db="EMBL/GenBank/DDBJ databases">
        <title>Genomic Encyclopedia of Type Strains, Phase IV (KMG-IV): sequencing the most valuable type-strain genomes for metagenomic binning, comparative biology and taxonomic classification.</title>
        <authorList>
            <person name="Goeker M."/>
        </authorList>
    </citation>
    <scope>NUCLEOTIDE SEQUENCE [LARGE SCALE GENOMIC DNA]</scope>
    <source>
        <strain evidence="8 9">DSM 25799</strain>
    </source>
</reference>
<sequence>MKNLFQQIIRFGIIGGIATVIDWSTLYVCTEYFGIYYLISGVISFTVATVFNYYASVKWVFHVDPNKSKKKTFTTFIVFSVIGLGINEFVMKYCVESFGIYYMYSRVIATAVTMVFNFITRKIFLE</sequence>
<evidence type="ECO:0000256" key="6">
    <source>
        <dbReference type="SAM" id="Phobius"/>
    </source>
</evidence>
<gene>
    <name evidence="8" type="ORF">HNQ47_000908</name>
</gene>
<feature type="transmembrane region" description="Helical" evidence="6">
    <location>
        <begin position="101"/>
        <end position="120"/>
    </location>
</feature>
<name>A0A7W8FV90_9FIRM</name>
<evidence type="ECO:0000259" key="7">
    <source>
        <dbReference type="Pfam" id="PF04138"/>
    </source>
</evidence>
<dbReference type="GO" id="GO:0000271">
    <property type="term" value="P:polysaccharide biosynthetic process"/>
    <property type="evidence" value="ECO:0007669"/>
    <property type="project" value="InterPro"/>
</dbReference>
<dbReference type="EMBL" id="JACHHK010000003">
    <property type="protein sequence ID" value="MBB5182888.1"/>
    <property type="molecule type" value="Genomic_DNA"/>
</dbReference>
<protein>
    <submittedName>
        <fullName evidence="8">Putative flippase GtrA</fullName>
    </submittedName>
</protein>
<evidence type="ECO:0000256" key="2">
    <source>
        <dbReference type="ARBA" id="ARBA00009399"/>
    </source>
</evidence>
<feature type="domain" description="GtrA/DPMS transmembrane" evidence="7">
    <location>
        <begin position="10"/>
        <end position="124"/>
    </location>
</feature>
<evidence type="ECO:0000313" key="9">
    <source>
        <dbReference type="Proteomes" id="UP000539953"/>
    </source>
</evidence>
<keyword evidence="4 6" id="KW-1133">Transmembrane helix</keyword>
<dbReference type="InterPro" id="IPR051401">
    <property type="entry name" value="GtrA_CellWall_Glycosyl"/>
</dbReference>
<feature type="transmembrane region" description="Helical" evidence="6">
    <location>
        <begin position="34"/>
        <end position="55"/>
    </location>
</feature>
<feature type="transmembrane region" description="Helical" evidence="6">
    <location>
        <begin position="7"/>
        <end position="28"/>
    </location>
</feature>
<comment type="caution">
    <text evidence="8">The sequence shown here is derived from an EMBL/GenBank/DDBJ whole genome shotgun (WGS) entry which is preliminary data.</text>
</comment>
<feature type="transmembrane region" description="Helical" evidence="6">
    <location>
        <begin position="76"/>
        <end position="95"/>
    </location>
</feature>
<evidence type="ECO:0000256" key="4">
    <source>
        <dbReference type="ARBA" id="ARBA00022989"/>
    </source>
</evidence>
<proteinExistence type="inferred from homology"/>
<comment type="similarity">
    <text evidence="2">Belongs to the GtrA family.</text>
</comment>
<keyword evidence="3 6" id="KW-0812">Transmembrane</keyword>
<organism evidence="8 9">
    <name type="scientific">Catenisphaera adipataccumulans</name>
    <dbReference type="NCBI Taxonomy" id="700500"/>
    <lineage>
        <taxon>Bacteria</taxon>
        <taxon>Bacillati</taxon>
        <taxon>Bacillota</taxon>
        <taxon>Erysipelotrichia</taxon>
        <taxon>Erysipelotrichales</taxon>
        <taxon>Erysipelotrichaceae</taxon>
        <taxon>Catenisphaera</taxon>
    </lineage>
</organism>
<evidence type="ECO:0000256" key="1">
    <source>
        <dbReference type="ARBA" id="ARBA00004141"/>
    </source>
</evidence>
<dbReference type="AlphaFoldDB" id="A0A7W8FV90"/>
<comment type="subcellular location">
    <subcellularLocation>
        <location evidence="1">Membrane</location>
        <topology evidence="1">Multi-pass membrane protein</topology>
    </subcellularLocation>
</comment>
<evidence type="ECO:0000313" key="8">
    <source>
        <dbReference type="EMBL" id="MBB5182888.1"/>
    </source>
</evidence>
<dbReference type="RefSeq" id="WP_183327994.1">
    <property type="nucleotide sequence ID" value="NZ_JACHHK010000003.1"/>
</dbReference>
<keyword evidence="5 6" id="KW-0472">Membrane</keyword>
<dbReference type="GO" id="GO:0005886">
    <property type="term" value="C:plasma membrane"/>
    <property type="evidence" value="ECO:0007669"/>
    <property type="project" value="TreeGrafter"/>
</dbReference>
<dbReference type="InterPro" id="IPR007267">
    <property type="entry name" value="GtrA_DPMS_TM"/>
</dbReference>